<proteinExistence type="predicted"/>
<dbReference type="EMBL" id="RJJX01000015">
    <property type="protein sequence ID" value="RUT77797.1"/>
    <property type="molecule type" value="Genomic_DNA"/>
</dbReference>
<keyword evidence="2" id="KW-1185">Reference proteome</keyword>
<gene>
    <name evidence="1" type="ORF">DLK05_11380</name>
</gene>
<protein>
    <submittedName>
        <fullName evidence="1">Uncharacterized protein</fullName>
    </submittedName>
</protein>
<reference evidence="1 2" key="1">
    <citation type="submission" date="2018-11" db="EMBL/GenBank/DDBJ databases">
        <title>Parancylomarina longa gen. nov., sp. nov., isolated from sediments of southern Okinawa.</title>
        <authorList>
            <person name="Fu T."/>
        </authorList>
    </citation>
    <scope>NUCLEOTIDE SEQUENCE [LARGE SCALE GENOMIC DNA]</scope>
    <source>
        <strain evidence="1 2">T3-2 S1-C</strain>
    </source>
</reference>
<name>A0A434ATW6_9BACT</name>
<sequence>MVNLYCQLKKESFGSPFFMGEMSFSYFGLKINKPVNHFHTVETSIFISQKNPKPLQNAC</sequence>
<comment type="caution">
    <text evidence="1">The sequence shown here is derived from an EMBL/GenBank/DDBJ whole genome shotgun (WGS) entry which is preliminary data.</text>
</comment>
<evidence type="ECO:0000313" key="1">
    <source>
        <dbReference type="EMBL" id="RUT77797.1"/>
    </source>
</evidence>
<accession>A0A434ATW6</accession>
<organism evidence="1 2">
    <name type="scientific">Ancylomarina longa</name>
    <dbReference type="NCBI Taxonomy" id="2487017"/>
    <lineage>
        <taxon>Bacteria</taxon>
        <taxon>Pseudomonadati</taxon>
        <taxon>Bacteroidota</taxon>
        <taxon>Bacteroidia</taxon>
        <taxon>Marinilabiliales</taxon>
        <taxon>Marinifilaceae</taxon>
        <taxon>Ancylomarina</taxon>
    </lineage>
</organism>
<evidence type="ECO:0000313" key="2">
    <source>
        <dbReference type="Proteomes" id="UP000282985"/>
    </source>
</evidence>
<dbReference type="Proteomes" id="UP000282985">
    <property type="component" value="Unassembled WGS sequence"/>
</dbReference>
<dbReference type="AlphaFoldDB" id="A0A434ATW6"/>